<proteinExistence type="predicted"/>
<evidence type="ECO:0000313" key="1">
    <source>
        <dbReference type="EMBL" id="KAJ7996999.1"/>
    </source>
</evidence>
<dbReference type="EMBL" id="CM055746">
    <property type="protein sequence ID" value="KAJ7996999.1"/>
    <property type="molecule type" value="Genomic_DNA"/>
</dbReference>
<accession>A0ACC2FZU7</accession>
<organism evidence="1 2">
    <name type="scientific">Dallia pectoralis</name>
    <name type="common">Alaska blackfish</name>
    <dbReference type="NCBI Taxonomy" id="75939"/>
    <lineage>
        <taxon>Eukaryota</taxon>
        <taxon>Metazoa</taxon>
        <taxon>Chordata</taxon>
        <taxon>Craniata</taxon>
        <taxon>Vertebrata</taxon>
        <taxon>Euteleostomi</taxon>
        <taxon>Actinopterygii</taxon>
        <taxon>Neopterygii</taxon>
        <taxon>Teleostei</taxon>
        <taxon>Protacanthopterygii</taxon>
        <taxon>Esociformes</taxon>
        <taxon>Umbridae</taxon>
        <taxon>Dallia</taxon>
    </lineage>
</organism>
<dbReference type="Proteomes" id="UP001157502">
    <property type="component" value="Chromosome 19"/>
</dbReference>
<gene>
    <name evidence="1" type="ORF">DPEC_G00224360</name>
</gene>
<keyword evidence="2" id="KW-1185">Reference proteome</keyword>
<sequence>MGNNGNVKKIFLACISKKADEHSITNTPNHTTPEFYAQSSKYHPKDLGEDLPPLPSRSQFLTSSPDKSYENLSELPGYVKEDEKAPPPLYYHTETLACQEDPHECDNISEDYDDIDVEEDYDDVG</sequence>
<evidence type="ECO:0000313" key="2">
    <source>
        <dbReference type="Proteomes" id="UP001157502"/>
    </source>
</evidence>
<reference evidence="1" key="1">
    <citation type="submission" date="2021-05" db="EMBL/GenBank/DDBJ databases">
        <authorList>
            <person name="Pan Q."/>
            <person name="Jouanno E."/>
            <person name="Zahm M."/>
            <person name="Klopp C."/>
            <person name="Cabau C."/>
            <person name="Louis A."/>
            <person name="Berthelot C."/>
            <person name="Parey E."/>
            <person name="Roest Crollius H."/>
            <person name="Montfort J."/>
            <person name="Robinson-Rechavi M."/>
            <person name="Bouchez O."/>
            <person name="Lampietro C."/>
            <person name="Lopez Roques C."/>
            <person name="Donnadieu C."/>
            <person name="Postlethwait J."/>
            <person name="Bobe J."/>
            <person name="Dillon D."/>
            <person name="Chandos A."/>
            <person name="von Hippel F."/>
            <person name="Guiguen Y."/>
        </authorList>
    </citation>
    <scope>NUCLEOTIDE SEQUENCE</scope>
    <source>
        <strain evidence="1">YG-Jan2019</strain>
    </source>
</reference>
<name>A0ACC2FZU7_DALPE</name>
<comment type="caution">
    <text evidence="1">The sequence shown here is derived from an EMBL/GenBank/DDBJ whole genome shotgun (WGS) entry which is preliminary data.</text>
</comment>
<protein>
    <submittedName>
        <fullName evidence="1">Uncharacterized protein</fullName>
    </submittedName>
</protein>